<evidence type="ECO:0000313" key="3">
    <source>
        <dbReference type="EMBL" id="CAC5343844.1"/>
    </source>
</evidence>
<dbReference type="InterPro" id="IPR032806">
    <property type="entry name" value="YbfD_N"/>
</dbReference>
<sequence length="111" mass="12900">MLTTLIEKLKKVKDYRKAQGIRHPIWVVLLIVILGLMSRNLGYREIENFAKINQKELSQVLKIQLEKPPSYSTIRRVIEGVDWSNLIEIFNEMCIKPEKVGEQKSFGLSSE</sequence>
<proteinExistence type="predicted"/>
<dbReference type="EMBL" id="CZCZ02000014">
    <property type="protein sequence ID" value="CAC5343844.1"/>
    <property type="molecule type" value="Genomic_DNA"/>
</dbReference>
<keyword evidence="1" id="KW-1133">Transmembrane helix</keyword>
<keyword evidence="1" id="KW-0812">Transmembrane</keyword>
<evidence type="ECO:0000259" key="2">
    <source>
        <dbReference type="Pfam" id="PF13808"/>
    </source>
</evidence>
<organism evidence="3 4">
    <name type="scientific">Planktothrix rubescens CCAP 1459/22</name>
    <dbReference type="NCBI Taxonomy" id="329571"/>
    <lineage>
        <taxon>Bacteria</taxon>
        <taxon>Bacillati</taxon>
        <taxon>Cyanobacteriota</taxon>
        <taxon>Cyanophyceae</taxon>
        <taxon>Oscillatoriophycideae</taxon>
        <taxon>Oscillatoriales</taxon>
        <taxon>Microcoleaceae</taxon>
        <taxon>Planktothrix</taxon>
    </lineage>
</organism>
<protein>
    <submittedName>
        <fullName evidence="3">Transposase</fullName>
    </submittedName>
</protein>
<evidence type="ECO:0000256" key="1">
    <source>
        <dbReference type="SAM" id="Phobius"/>
    </source>
</evidence>
<reference evidence="3" key="1">
    <citation type="submission" date="2020-05" db="EMBL/GenBank/DDBJ databases">
        <authorList>
            <consortium name="Genoscope - CEA"/>
            <person name="William W."/>
        </authorList>
    </citation>
    <scope>NUCLEOTIDE SEQUENCE [LARGE SCALE GENOMIC DNA]</scope>
    <source>
        <strain evidence="3">PCC 7821</strain>
    </source>
</reference>
<dbReference type="AlphaFoldDB" id="A0A6J7ZP21"/>
<gene>
    <name evidence="3" type="ORF">PLAN_40259</name>
</gene>
<accession>A0A6J7ZP21</accession>
<feature type="domain" description="H repeat-associated protein N-terminal" evidence="2">
    <location>
        <begin position="7"/>
        <end position="91"/>
    </location>
</feature>
<comment type="caution">
    <text evidence="3">The sequence shown here is derived from an EMBL/GenBank/DDBJ whole genome shotgun (WGS) entry which is preliminary data.</text>
</comment>
<dbReference type="Proteomes" id="UP000196521">
    <property type="component" value="Chromosome"/>
</dbReference>
<feature type="transmembrane region" description="Helical" evidence="1">
    <location>
        <begin position="21"/>
        <end position="38"/>
    </location>
</feature>
<keyword evidence="4" id="KW-1185">Reference proteome</keyword>
<name>A0A6J7ZP21_PLARU</name>
<dbReference type="EMBL" id="LR812490">
    <property type="protein sequence ID" value="CAC5343844.1"/>
    <property type="molecule type" value="Genomic_DNA"/>
</dbReference>
<dbReference type="Pfam" id="PF13808">
    <property type="entry name" value="DDE_Tnp_1_assoc"/>
    <property type="match status" value="1"/>
</dbReference>
<keyword evidence="1" id="KW-0472">Membrane</keyword>
<evidence type="ECO:0000313" key="4">
    <source>
        <dbReference type="Proteomes" id="UP000196521"/>
    </source>
</evidence>